<feature type="region of interest" description="Disordered" evidence="1">
    <location>
        <begin position="1"/>
        <end position="47"/>
    </location>
</feature>
<feature type="transmembrane region" description="Helical" evidence="2">
    <location>
        <begin position="90"/>
        <end position="110"/>
    </location>
</feature>
<evidence type="ECO:0000313" key="4">
    <source>
        <dbReference type="Proteomes" id="UP000578686"/>
    </source>
</evidence>
<comment type="caution">
    <text evidence="3">The sequence shown here is derived from an EMBL/GenBank/DDBJ whole genome shotgun (WGS) entry which is preliminary data.</text>
</comment>
<keyword evidence="4" id="KW-1185">Reference proteome</keyword>
<gene>
    <name evidence="3" type="ORF">HCN56_11140</name>
</gene>
<protein>
    <submittedName>
        <fullName evidence="3">Uncharacterized protein</fullName>
    </submittedName>
</protein>
<feature type="compositionally biased region" description="Basic and acidic residues" evidence="1">
    <location>
        <begin position="19"/>
        <end position="28"/>
    </location>
</feature>
<name>A0A7X6HYZ4_9ACTN</name>
<accession>A0A7X6HYZ4</accession>
<organism evidence="3 4">
    <name type="scientific">Streptomyces lonarensis</name>
    <dbReference type="NCBI Taxonomy" id="700599"/>
    <lineage>
        <taxon>Bacteria</taxon>
        <taxon>Bacillati</taxon>
        <taxon>Actinomycetota</taxon>
        <taxon>Actinomycetes</taxon>
        <taxon>Kitasatosporales</taxon>
        <taxon>Streptomycetaceae</taxon>
        <taxon>Streptomyces</taxon>
    </lineage>
</organism>
<evidence type="ECO:0000313" key="3">
    <source>
        <dbReference type="EMBL" id="NJQ06118.1"/>
    </source>
</evidence>
<feature type="transmembrane region" description="Helical" evidence="2">
    <location>
        <begin position="61"/>
        <end position="78"/>
    </location>
</feature>
<keyword evidence="2" id="KW-1133">Transmembrane helix</keyword>
<feature type="region of interest" description="Disordered" evidence="1">
    <location>
        <begin position="124"/>
        <end position="185"/>
    </location>
</feature>
<feature type="compositionally biased region" description="Basic and acidic residues" evidence="1">
    <location>
        <begin position="1"/>
        <end position="13"/>
    </location>
</feature>
<keyword evidence="2" id="KW-0472">Membrane</keyword>
<evidence type="ECO:0000256" key="2">
    <source>
        <dbReference type="SAM" id="Phobius"/>
    </source>
</evidence>
<evidence type="ECO:0000256" key="1">
    <source>
        <dbReference type="SAM" id="MobiDB-lite"/>
    </source>
</evidence>
<sequence length="185" mass="19848">MADRDDRDGSEDRDGTDDRDERNDRDGTDDREDACGATEGSEPADRPLTEAEIEADDDTDFLWHIIAPIAAAAGLYLWHSLELPWYSNGYVTINHTALGLLALGVAAIAVRMIRRRQVRDYLDRNAGAPGATHEQPLRDRPAAEPEGNAAPSAEPGGAPDGETDPGEDGPGDDGPGSGTERPHRP</sequence>
<feature type="compositionally biased region" description="Acidic residues" evidence="1">
    <location>
        <begin position="161"/>
        <end position="171"/>
    </location>
</feature>
<reference evidence="3 4" key="1">
    <citation type="submission" date="2020-03" db="EMBL/GenBank/DDBJ databases">
        <title>Draft genome of Streptomyces sp. ventii, isolated from the Axial Seamount in the Pacific Ocean, and resequencing of the two type strains Streptomyces lonarensis strain NCL 716 and Streptomyces bohaiensis strain 11A07.</title>
        <authorList>
            <person name="Loughran R.M."/>
            <person name="Pfannmuller K.M."/>
            <person name="Wasson B.J."/>
            <person name="Deadmond M.C."/>
            <person name="Paddock B.E."/>
            <person name="Koyack M.J."/>
            <person name="Gallegos D.A."/>
            <person name="Mitchell E.A."/>
            <person name="Ushijima B."/>
            <person name="Saw J.H."/>
            <person name="Mcphail K.L."/>
            <person name="Videau P."/>
        </authorList>
    </citation>
    <scope>NUCLEOTIDE SEQUENCE [LARGE SCALE GENOMIC DNA]</scope>
    <source>
        <strain evidence="3 4">NCL716</strain>
    </source>
</reference>
<dbReference type="AlphaFoldDB" id="A0A7X6HYZ4"/>
<dbReference type="EMBL" id="JAAVJD010000066">
    <property type="protein sequence ID" value="NJQ06118.1"/>
    <property type="molecule type" value="Genomic_DNA"/>
</dbReference>
<dbReference type="Proteomes" id="UP000578686">
    <property type="component" value="Unassembled WGS sequence"/>
</dbReference>
<keyword evidence="2" id="KW-0812">Transmembrane</keyword>
<dbReference type="RefSeq" id="WP_167969836.1">
    <property type="nucleotide sequence ID" value="NZ_BHZG01000090.1"/>
</dbReference>
<proteinExistence type="predicted"/>